<dbReference type="PANTHER" id="PTHR30466:SF11">
    <property type="entry name" value="FLAVIN-DEPENDENT MONOOXYGENASE, REDUCTASE SUBUNIT HSAB"/>
    <property type="match status" value="1"/>
</dbReference>
<evidence type="ECO:0000313" key="5">
    <source>
        <dbReference type="Proteomes" id="UP000199529"/>
    </source>
</evidence>
<dbReference type="SMART" id="SM00903">
    <property type="entry name" value="Flavin_Reduct"/>
    <property type="match status" value="1"/>
</dbReference>
<evidence type="ECO:0000256" key="1">
    <source>
        <dbReference type="ARBA" id="ARBA00008898"/>
    </source>
</evidence>
<keyword evidence="5" id="KW-1185">Reference proteome</keyword>
<dbReference type="PANTHER" id="PTHR30466">
    <property type="entry name" value="FLAVIN REDUCTASE"/>
    <property type="match status" value="1"/>
</dbReference>
<dbReference type="AlphaFoldDB" id="A0A1H2QF24"/>
<evidence type="ECO:0000259" key="3">
    <source>
        <dbReference type="SMART" id="SM00903"/>
    </source>
</evidence>
<dbReference type="InterPro" id="IPR050268">
    <property type="entry name" value="NADH-dep_flavin_reductase"/>
</dbReference>
<dbReference type="GO" id="GO:0042602">
    <property type="term" value="F:riboflavin reductase (NADPH) activity"/>
    <property type="evidence" value="ECO:0007669"/>
    <property type="project" value="TreeGrafter"/>
</dbReference>
<dbReference type="InterPro" id="IPR002563">
    <property type="entry name" value="Flavin_Rdtase-like_dom"/>
</dbReference>
<dbReference type="STRING" id="418495.SAMN05216215_100185"/>
<dbReference type="Gene3D" id="2.30.110.10">
    <property type="entry name" value="Electron Transport, Fmn-binding Protein, Chain A"/>
    <property type="match status" value="1"/>
</dbReference>
<gene>
    <name evidence="4" type="ORF">SAMN05216215_100185</name>
</gene>
<dbReference type="Proteomes" id="UP000199529">
    <property type="component" value="Unassembled WGS sequence"/>
</dbReference>
<name>A0A1H2QF24_9PSEU</name>
<reference evidence="5" key="1">
    <citation type="submission" date="2016-10" db="EMBL/GenBank/DDBJ databases">
        <authorList>
            <person name="Varghese N."/>
            <person name="Submissions S."/>
        </authorList>
    </citation>
    <scope>NUCLEOTIDE SEQUENCE [LARGE SCALE GENOMIC DNA]</scope>
    <source>
        <strain evidence="5">CGMCC 4.3530</strain>
    </source>
</reference>
<evidence type="ECO:0000256" key="2">
    <source>
        <dbReference type="ARBA" id="ARBA00023002"/>
    </source>
</evidence>
<proteinExistence type="inferred from homology"/>
<dbReference type="Pfam" id="PF01613">
    <property type="entry name" value="Flavin_Reduct"/>
    <property type="match status" value="1"/>
</dbReference>
<evidence type="ECO:0000313" key="4">
    <source>
        <dbReference type="EMBL" id="SDW05722.1"/>
    </source>
</evidence>
<comment type="similarity">
    <text evidence="1">Belongs to the non-flavoprotein flavin reductase family.</text>
</comment>
<protein>
    <submittedName>
        <fullName evidence="4">NADH-FMN oxidoreductase RutF, flavin reductase (DIM6/NTAB) family</fullName>
    </submittedName>
</protein>
<dbReference type="EMBL" id="FNOK01000001">
    <property type="protein sequence ID" value="SDW05722.1"/>
    <property type="molecule type" value="Genomic_DNA"/>
</dbReference>
<keyword evidence="2" id="KW-0560">Oxidoreductase</keyword>
<dbReference type="OrthoDB" id="9792858at2"/>
<sequence length="173" mass="18626">MSLPAFQAANAVDMRTSMGRFTTGVAIVTSGSGDQACGMTISSLTSICLDPAILLISLTEGSRTTDMVTATGRFAVSILGARQEAIARRFATRGGARFEGLDCEHGEFGLPMIKDALVQAECDVHSAHDVGDHRVVYGLVRNLRCREGAGLAFYSGRFGDFHDFGHEEMPWMF</sequence>
<accession>A0A1H2QF24</accession>
<dbReference type="InterPro" id="IPR012349">
    <property type="entry name" value="Split_barrel_FMN-bd"/>
</dbReference>
<dbReference type="SUPFAM" id="SSF50475">
    <property type="entry name" value="FMN-binding split barrel"/>
    <property type="match status" value="1"/>
</dbReference>
<feature type="domain" description="Flavin reductase like" evidence="3">
    <location>
        <begin position="18"/>
        <end position="160"/>
    </location>
</feature>
<organism evidence="4 5">
    <name type="scientific">Saccharopolyspora shandongensis</name>
    <dbReference type="NCBI Taxonomy" id="418495"/>
    <lineage>
        <taxon>Bacteria</taxon>
        <taxon>Bacillati</taxon>
        <taxon>Actinomycetota</taxon>
        <taxon>Actinomycetes</taxon>
        <taxon>Pseudonocardiales</taxon>
        <taxon>Pseudonocardiaceae</taxon>
        <taxon>Saccharopolyspora</taxon>
    </lineage>
</organism>
<dbReference type="RefSeq" id="WP_093259990.1">
    <property type="nucleotide sequence ID" value="NZ_FNOK01000001.1"/>
</dbReference>
<dbReference type="GO" id="GO:0010181">
    <property type="term" value="F:FMN binding"/>
    <property type="evidence" value="ECO:0007669"/>
    <property type="project" value="InterPro"/>
</dbReference>